<evidence type="ECO:0000313" key="2">
    <source>
        <dbReference type="Proteomes" id="UP000054742"/>
    </source>
</evidence>
<dbReference type="STRING" id="29422.Lbru_2250"/>
<sequence>MRIFLAILTMLYATFGWSVDFKVFWRCSDTHLEAIDVYQSNDKQANLFLNYIDQAKRALFSSPINVKSLAELPSNFDEQTFLMLGNEDHIFVNCVGQVNLNPHDLQGKVVFDVHRNAFNCPLIPKGCSE</sequence>
<dbReference type="RefSeq" id="WP_058442242.1">
    <property type="nucleotide sequence ID" value="NZ_CAAAHU010000018.1"/>
</dbReference>
<protein>
    <submittedName>
        <fullName evidence="1">Uncharacterized protein</fullName>
    </submittedName>
</protein>
<comment type="caution">
    <text evidence="1">The sequence shown here is derived from an EMBL/GenBank/DDBJ whole genome shotgun (WGS) entry which is preliminary data.</text>
</comment>
<dbReference type="AlphaFoldDB" id="A0A0W0S3B2"/>
<dbReference type="Proteomes" id="UP000054742">
    <property type="component" value="Unassembled WGS sequence"/>
</dbReference>
<dbReference type="EMBL" id="LNXV01000033">
    <property type="protein sequence ID" value="KTC77958.1"/>
    <property type="molecule type" value="Genomic_DNA"/>
</dbReference>
<proteinExistence type="predicted"/>
<gene>
    <name evidence="1" type="ORF">Lbru_2250</name>
</gene>
<accession>A0A0W0S3B2</accession>
<reference evidence="1 2" key="1">
    <citation type="submission" date="2015-11" db="EMBL/GenBank/DDBJ databases">
        <title>Genomic analysis of 38 Legionella species identifies large and diverse effector repertoires.</title>
        <authorList>
            <person name="Burstein D."/>
            <person name="Amaro F."/>
            <person name="Zusman T."/>
            <person name="Lifshitz Z."/>
            <person name="Cohen O."/>
            <person name="Gilbert J.A."/>
            <person name="Pupko T."/>
            <person name="Shuman H.A."/>
            <person name="Segal G."/>
        </authorList>
    </citation>
    <scope>NUCLEOTIDE SEQUENCE [LARGE SCALE GENOMIC DNA]</scope>
    <source>
        <strain evidence="1 2">ATCC 43878</strain>
    </source>
</reference>
<evidence type="ECO:0000313" key="1">
    <source>
        <dbReference type="EMBL" id="KTC77958.1"/>
    </source>
</evidence>
<name>A0A0W0S3B2_9GAMM</name>
<dbReference type="OrthoDB" id="5638898at2"/>
<keyword evidence="2" id="KW-1185">Reference proteome</keyword>
<organism evidence="1 2">
    <name type="scientific">Legionella brunensis</name>
    <dbReference type="NCBI Taxonomy" id="29422"/>
    <lineage>
        <taxon>Bacteria</taxon>
        <taxon>Pseudomonadati</taxon>
        <taxon>Pseudomonadota</taxon>
        <taxon>Gammaproteobacteria</taxon>
        <taxon>Legionellales</taxon>
        <taxon>Legionellaceae</taxon>
        <taxon>Legionella</taxon>
    </lineage>
</organism>
<dbReference type="PATRIC" id="fig|29422.6.peg.2399"/>